<organism evidence="3 4">
    <name type="scientific">Candidatus Magnetobacterium bavaricum</name>
    <dbReference type="NCBI Taxonomy" id="29290"/>
    <lineage>
        <taxon>Bacteria</taxon>
        <taxon>Pseudomonadati</taxon>
        <taxon>Nitrospirota</taxon>
        <taxon>Thermodesulfovibrionia</taxon>
        <taxon>Thermodesulfovibrionales</taxon>
        <taxon>Candidatus Magnetobacteriaceae</taxon>
        <taxon>Candidatus Magnetobacterium</taxon>
    </lineage>
</organism>
<feature type="non-terminal residue" evidence="3">
    <location>
        <position position="1"/>
    </location>
</feature>
<proteinExistence type="predicted"/>
<sequence length="83" mass="9108">HDWREHNGYASYSQERKEPAKADNTPGFNYSYGSVPTLLDFSEDNSFIRAVIGPFGSGKSSACVITLSVAFCFFAAINVYSVT</sequence>
<keyword evidence="2" id="KW-0472">Membrane</keyword>
<dbReference type="AlphaFoldDB" id="A0A0F3GNE9"/>
<evidence type="ECO:0000313" key="4">
    <source>
        <dbReference type="Proteomes" id="UP000033423"/>
    </source>
</evidence>
<keyword evidence="4" id="KW-1185">Reference proteome</keyword>
<reference evidence="3 4" key="1">
    <citation type="submission" date="2015-02" db="EMBL/GenBank/DDBJ databases">
        <title>Single-cell genomics of uncultivated deep-branching MTB reveals a conserved set of magnetosome genes.</title>
        <authorList>
            <person name="Kolinko S."/>
            <person name="Richter M."/>
            <person name="Glockner F.O."/>
            <person name="Brachmann A."/>
            <person name="Schuler D."/>
        </authorList>
    </citation>
    <scope>NUCLEOTIDE SEQUENCE [LARGE SCALE GENOMIC DNA]</scope>
    <source>
        <strain evidence="3">TM-1</strain>
    </source>
</reference>
<protein>
    <submittedName>
        <fullName evidence="3">Uncharacterized protein</fullName>
    </submittedName>
</protein>
<evidence type="ECO:0000256" key="2">
    <source>
        <dbReference type="SAM" id="Phobius"/>
    </source>
</evidence>
<evidence type="ECO:0000313" key="3">
    <source>
        <dbReference type="EMBL" id="KJU83460.1"/>
    </source>
</evidence>
<dbReference type="EMBL" id="LACI01001885">
    <property type="protein sequence ID" value="KJU83460.1"/>
    <property type="molecule type" value="Genomic_DNA"/>
</dbReference>
<name>A0A0F3GNE9_9BACT</name>
<feature type="region of interest" description="Disordered" evidence="1">
    <location>
        <begin position="1"/>
        <end position="25"/>
    </location>
</feature>
<comment type="caution">
    <text evidence="3">The sequence shown here is derived from an EMBL/GenBank/DDBJ whole genome shotgun (WGS) entry which is preliminary data.</text>
</comment>
<keyword evidence="2" id="KW-0812">Transmembrane</keyword>
<accession>A0A0F3GNE9</accession>
<keyword evidence="2" id="KW-1133">Transmembrane helix</keyword>
<evidence type="ECO:0000256" key="1">
    <source>
        <dbReference type="SAM" id="MobiDB-lite"/>
    </source>
</evidence>
<dbReference type="Proteomes" id="UP000033423">
    <property type="component" value="Unassembled WGS sequence"/>
</dbReference>
<gene>
    <name evidence="3" type="ORF">MBAV_004346</name>
</gene>
<feature type="transmembrane region" description="Helical" evidence="2">
    <location>
        <begin position="62"/>
        <end position="82"/>
    </location>
</feature>